<evidence type="ECO:0000256" key="1">
    <source>
        <dbReference type="ARBA" id="ARBA00022750"/>
    </source>
</evidence>
<dbReference type="Pfam" id="PF25597">
    <property type="entry name" value="SH3_retrovirus"/>
    <property type="match status" value="1"/>
</dbReference>
<proteinExistence type="predicted"/>
<evidence type="ECO:0000313" key="7">
    <source>
        <dbReference type="EMBL" id="WVZ80282.1"/>
    </source>
</evidence>
<dbReference type="PROSITE" id="PS50158">
    <property type="entry name" value="ZF_CCHC"/>
    <property type="match status" value="1"/>
</dbReference>
<protein>
    <recommendedName>
        <fullName evidence="9">Gag-pol polyprotein</fullName>
    </recommendedName>
</protein>
<keyword evidence="2" id="KW-0479">Metal-binding</keyword>
<organism evidence="7 8">
    <name type="scientific">Paspalum notatum var. saurae</name>
    <dbReference type="NCBI Taxonomy" id="547442"/>
    <lineage>
        <taxon>Eukaryota</taxon>
        <taxon>Viridiplantae</taxon>
        <taxon>Streptophyta</taxon>
        <taxon>Embryophyta</taxon>
        <taxon>Tracheophyta</taxon>
        <taxon>Spermatophyta</taxon>
        <taxon>Magnoliopsida</taxon>
        <taxon>Liliopsida</taxon>
        <taxon>Poales</taxon>
        <taxon>Poaceae</taxon>
        <taxon>PACMAD clade</taxon>
        <taxon>Panicoideae</taxon>
        <taxon>Andropogonodae</taxon>
        <taxon>Paspaleae</taxon>
        <taxon>Paspalinae</taxon>
        <taxon>Paspalum</taxon>
    </lineage>
</organism>
<dbReference type="GO" id="GO:0015074">
    <property type="term" value="P:DNA integration"/>
    <property type="evidence" value="ECO:0007669"/>
    <property type="project" value="InterPro"/>
</dbReference>
<dbReference type="Pfam" id="PF07727">
    <property type="entry name" value="RVT_2"/>
    <property type="match status" value="1"/>
</dbReference>
<dbReference type="InterPro" id="IPR025724">
    <property type="entry name" value="GAG-pre-integrase_dom"/>
</dbReference>
<keyword evidence="2" id="KW-0862">Zinc</keyword>
<sequence length="1772" mass="201565">MSSGESPPPVFNGDDFPYWKVHMESYMEAINTLLYTAAITGFPAVVNKDKPTTSEQNYEKWNVKARNVLFRGLCKEVFNRVRTIKDAHKLWEEICALHEGTLSEREQRHSTLSKKLSDFRMFSHENANQMYSRLNVLIEEINGLGLTQMKEDDVARKILDLLPVDKYGHIVTVLHQTDLSKTTPSGVLGKINAHEMYMHITPGASKLEERLFSKQAHQKRRNEQEEEDSDDEVAQLVCKVTCALGHLDKGIKYSSSKKKFFPSKKNLEETECYKCGKLGHLSYQCRVATKKKQEKKKYKNDSSDESSDDEKKNKKKAPKQFKRKFFKKGKAYIGKWMTDEDTSSNSSNSSDDESEVVAGFAIATTTTPTPASPTSSFIPHLCFMAKGDKVKIFDDSSDDDDDLPYYDELAILVQGQNKALSKLSAKLDKVKIENKSLKVKCNEIVTNYDHGKVDEMEKKIACLEEANKKLASSNKELEMIKETQDKGYNIIKKSHIEQAQEIKELNETLDEVNNIELDEARKELEATLQEINSIHKNDESPNDIKPCEKTCVPKSDNEKLVIEFEKLKSRKSESPNALNEAKSCAKCKNKTTSEKDASIIIKLKDENDKFKQEVKSVQSDFGTLLTGNTKYHEMLSHKAVNFEKNGLGYPSSKDTCKPPPSIKIEKPKWCTECLTKGHFMFECQAPPKKLNKQLRAFAFDAHYLVKRLSNGQVKVQFLGKKDETRPKKLWVPKILIPKIVDPNEKWIPKPKSNVAPILRWVPKSQDWFAYVNYKTGGSHWVMDSGCTQHMTGDSRMFTSLSGNVEDYDKITFGDNSKGKVEGLGKIEISSKYSISNVLLVDSLNFNLLSVGQLCGLGFQCLFKPNEVIVSKIDGGEEIFKGFQHNNLYLVDFNSKKANLQACLFSKNSMGWLWHRRLAHVGMSTLKKVTKKDLVRGLFEKDKLCSACQAGKQVANTHSSKTFMSTSRPLELLHMDLFGPTTYISIGGNNYGFVIVDDFSRYTWYTFLRTRPKWHMSLAKYCDEIGIKHEFSATYTLQQNGVLERKNRTLITLARSMLDEYGTSEKLWAEAINTACYASNRLYPHCLLDKTPYELLNGIKPNISYFRVFGCKCYIYKKHQHLGKFQKCCDIGFLLDYSSQSKAYRVFNNATGMVGETYDVEFDESNGSQGAHVDVVDIDEKPLVEAMKNMPIGDIKPKEDDDEVQIVDQPSSSMAPQDGSEQDKIFPNEDVHVPQEQIDEQAQNVALQVAPQRRSQLTSGHPKELIIGSPTRGVTTRSRNTAAFVQAYSFVSSIEPTTIDQALSDPDWVNAMHEELNNFTRNEVWTVEARPKGARVIGTKWQDDEGNIVRNKARLVAKGYSQVEGIDFGETFALVARLEAIRFLLAYASHHDMKLYQMDVKSAFLNGYINELVYVEQPLGFEYPSNPNHVYRDFLIEKGFTIGQVGTTLFTKKTDNDLFVCQVYVDDIIFGSTNEEYCKEFGKMMAKEFEMSMIGELNFFLGFQIKQLKEGTFVYQEKYTRDLLKRFKMDDCKPIKTPMATNTKLDPDESGIKVDQTHYRPIIGSLLYLCASRPDIMFSVCMCARFQADPKESHLTAVKRILRYLKHTPSIGLWYPKGASFELLGYTDSDFAECRVERKSTSRGLLLARALTRFVKQNCVSLSTAEAEYIAVGSSCAQLLYMKQTLKDYVVELTRIPLLCDNESAIKLSNNPVQHSRTKHIDIRHHFIRDHVAKGDILLQNEQLADIFTKPLDESNFGRLRSELNVLDARTIM</sequence>
<accession>A0AAQ3U035</accession>
<dbReference type="InterPro" id="IPR012337">
    <property type="entry name" value="RNaseH-like_sf"/>
</dbReference>
<dbReference type="GO" id="GO:0004190">
    <property type="term" value="F:aspartic-type endopeptidase activity"/>
    <property type="evidence" value="ECO:0007669"/>
    <property type="project" value="UniProtKB-KW"/>
</dbReference>
<evidence type="ECO:0008006" key="9">
    <source>
        <dbReference type="Google" id="ProtNLM"/>
    </source>
</evidence>
<dbReference type="EMBL" id="CP144750">
    <property type="protein sequence ID" value="WVZ80282.1"/>
    <property type="molecule type" value="Genomic_DNA"/>
</dbReference>
<dbReference type="InterPro" id="IPR057670">
    <property type="entry name" value="SH3_retrovirus"/>
</dbReference>
<evidence type="ECO:0000313" key="8">
    <source>
        <dbReference type="Proteomes" id="UP001341281"/>
    </source>
</evidence>
<evidence type="ECO:0000259" key="6">
    <source>
        <dbReference type="PROSITE" id="PS50994"/>
    </source>
</evidence>
<keyword evidence="1" id="KW-0064">Aspartyl protease</keyword>
<dbReference type="InterPro" id="IPR036397">
    <property type="entry name" value="RNaseH_sf"/>
</dbReference>
<dbReference type="InterPro" id="IPR001878">
    <property type="entry name" value="Znf_CCHC"/>
</dbReference>
<feature type="domain" description="Integrase catalytic" evidence="6">
    <location>
        <begin position="993"/>
        <end position="1099"/>
    </location>
</feature>
<feature type="domain" description="CCHC-type" evidence="5">
    <location>
        <begin position="272"/>
        <end position="286"/>
    </location>
</feature>
<feature type="region of interest" description="Disordered" evidence="4">
    <location>
        <begin position="294"/>
        <end position="317"/>
    </location>
</feature>
<keyword evidence="8" id="KW-1185">Reference proteome</keyword>
<dbReference type="Pfam" id="PF13976">
    <property type="entry name" value="gag_pre-integrs"/>
    <property type="match status" value="1"/>
</dbReference>
<dbReference type="InterPro" id="IPR001584">
    <property type="entry name" value="Integrase_cat-core"/>
</dbReference>
<keyword evidence="3" id="KW-0175">Coiled coil</keyword>
<dbReference type="InterPro" id="IPR036875">
    <property type="entry name" value="Znf_CCHC_sf"/>
</dbReference>
<dbReference type="InterPro" id="IPR013103">
    <property type="entry name" value="RVT_2"/>
</dbReference>
<dbReference type="Gene3D" id="3.30.420.10">
    <property type="entry name" value="Ribonuclease H-like superfamily/Ribonuclease H"/>
    <property type="match status" value="2"/>
</dbReference>
<dbReference type="PANTHER" id="PTHR11439">
    <property type="entry name" value="GAG-POL-RELATED RETROTRANSPOSON"/>
    <property type="match status" value="1"/>
</dbReference>
<keyword evidence="2" id="KW-0863">Zinc-finger</keyword>
<evidence type="ECO:0000256" key="2">
    <source>
        <dbReference type="PROSITE-ProRule" id="PRU00047"/>
    </source>
</evidence>
<dbReference type="SMART" id="SM00343">
    <property type="entry name" value="ZnF_C2HC"/>
    <property type="match status" value="2"/>
</dbReference>
<dbReference type="SUPFAM" id="SSF56672">
    <property type="entry name" value="DNA/RNA polymerases"/>
    <property type="match status" value="1"/>
</dbReference>
<reference evidence="7 8" key="1">
    <citation type="submission" date="2024-02" db="EMBL/GenBank/DDBJ databases">
        <title>High-quality chromosome-scale genome assembly of Pensacola bahiagrass (Paspalum notatum Flugge var. saurae).</title>
        <authorList>
            <person name="Vega J.M."/>
            <person name="Podio M."/>
            <person name="Orjuela J."/>
            <person name="Siena L.A."/>
            <person name="Pessino S.C."/>
            <person name="Combes M.C."/>
            <person name="Mariac C."/>
            <person name="Albertini E."/>
            <person name="Pupilli F."/>
            <person name="Ortiz J.P.A."/>
            <person name="Leblanc O."/>
        </authorList>
    </citation>
    <scope>NUCLEOTIDE SEQUENCE [LARGE SCALE GENOMIC DNA]</scope>
    <source>
        <strain evidence="7">R1</strain>
        <tissue evidence="7">Leaf</tissue>
    </source>
</reference>
<evidence type="ECO:0000256" key="4">
    <source>
        <dbReference type="SAM" id="MobiDB-lite"/>
    </source>
</evidence>
<gene>
    <name evidence="7" type="ORF">U9M48_027773</name>
</gene>
<dbReference type="CDD" id="cd09272">
    <property type="entry name" value="RNase_HI_RT_Ty1"/>
    <property type="match status" value="1"/>
</dbReference>
<feature type="region of interest" description="Disordered" evidence="4">
    <location>
        <begin position="1253"/>
        <end position="1272"/>
    </location>
</feature>
<evidence type="ECO:0000259" key="5">
    <source>
        <dbReference type="PROSITE" id="PS50158"/>
    </source>
</evidence>
<dbReference type="PROSITE" id="PS50994">
    <property type="entry name" value="INTEGRASE"/>
    <property type="match status" value="1"/>
</dbReference>
<evidence type="ECO:0000256" key="3">
    <source>
        <dbReference type="SAM" id="Coils"/>
    </source>
</evidence>
<dbReference type="SUPFAM" id="SSF57756">
    <property type="entry name" value="Retrovirus zinc finger-like domains"/>
    <property type="match status" value="1"/>
</dbReference>
<dbReference type="SUPFAM" id="SSF53098">
    <property type="entry name" value="Ribonuclease H-like"/>
    <property type="match status" value="1"/>
</dbReference>
<dbReference type="InterPro" id="IPR054722">
    <property type="entry name" value="PolX-like_BBD"/>
</dbReference>
<dbReference type="Pfam" id="PF14223">
    <property type="entry name" value="Retrotran_gag_2"/>
    <property type="match status" value="1"/>
</dbReference>
<keyword evidence="1" id="KW-0378">Hydrolase</keyword>
<dbReference type="Pfam" id="PF22936">
    <property type="entry name" value="Pol_BBD"/>
    <property type="match status" value="1"/>
</dbReference>
<dbReference type="PANTHER" id="PTHR11439:SF483">
    <property type="entry name" value="PEPTIDE SYNTHASE GLIP-LIKE, PUTATIVE (AFU_ORTHOLOGUE AFUA_3G12920)-RELATED"/>
    <property type="match status" value="1"/>
</dbReference>
<dbReference type="GO" id="GO:0008270">
    <property type="term" value="F:zinc ion binding"/>
    <property type="evidence" value="ECO:0007669"/>
    <property type="project" value="UniProtKB-KW"/>
</dbReference>
<dbReference type="GO" id="GO:0003676">
    <property type="term" value="F:nucleic acid binding"/>
    <property type="evidence" value="ECO:0007669"/>
    <property type="project" value="InterPro"/>
</dbReference>
<dbReference type="InterPro" id="IPR043502">
    <property type="entry name" value="DNA/RNA_pol_sf"/>
</dbReference>
<name>A0AAQ3U035_PASNO</name>
<keyword evidence="1" id="KW-0645">Protease</keyword>
<dbReference type="Proteomes" id="UP001341281">
    <property type="component" value="Chromosome 06"/>
</dbReference>
<feature type="coiled-coil region" evidence="3">
    <location>
        <begin position="413"/>
        <end position="537"/>
    </location>
</feature>